<dbReference type="EMBL" id="CP142523">
    <property type="protein sequence ID" value="WWO47050.1"/>
    <property type="molecule type" value="Genomic_DNA"/>
</dbReference>
<protein>
    <submittedName>
        <fullName evidence="1">Uncharacterized protein</fullName>
    </submittedName>
</protein>
<evidence type="ECO:0000313" key="1">
    <source>
        <dbReference type="EMBL" id="WWO47050.1"/>
    </source>
</evidence>
<gene>
    <name evidence="1" type="ORF">OPV09_02700</name>
</gene>
<dbReference type="Proteomes" id="UP001373909">
    <property type="component" value="Chromosome"/>
</dbReference>
<dbReference type="RefSeq" id="WP_338680452.1">
    <property type="nucleotide sequence ID" value="NZ_CP142523.1"/>
</dbReference>
<keyword evidence="2" id="KW-1185">Reference proteome</keyword>
<name>A0ABZ2GPL3_9BURK</name>
<evidence type="ECO:0000313" key="2">
    <source>
        <dbReference type="Proteomes" id="UP001373909"/>
    </source>
</evidence>
<organism evidence="1 2">
    <name type="scientific">Janthinobacterium aestuarii</name>
    <dbReference type="NCBI Taxonomy" id="2985511"/>
    <lineage>
        <taxon>Bacteria</taxon>
        <taxon>Pseudomonadati</taxon>
        <taxon>Pseudomonadota</taxon>
        <taxon>Betaproteobacteria</taxon>
        <taxon>Burkholderiales</taxon>
        <taxon>Oxalobacteraceae</taxon>
        <taxon>Janthinobacterium</taxon>
    </lineage>
</organism>
<sequence length="226" mass="25918">MYSNRDIALNEVAINSLINACPAELGMPAKLIRELVHGKYSFLTAEDICSLSKDGRGLSMLDQYLDKQGYVFSWGTLSEQFEPIDPDDDESIPVLRYEFMPIDLLLAFPQSAQLEDLFMWLYRNHPFYYPEFDCDEGDFYFSVISFQSEEGCGEVLRSWLANVFLPTIWPDLLAEAIRIVQEKVTAAVAQSPDGSFHELLVEHDRYQLCIDPAELQFEAYAILEEE</sequence>
<reference evidence="1 2" key="1">
    <citation type="submission" date="2024-01" db="EMBL/GenBank/DDBJ databases">
        <title>Draft genome sequences of nine bacterial species from freshwater ponds near Washington, DC.</title>
        <authorList>
            <person name="Pavloudi C."/>
            <person name="Oliver L."/>
            <person name="Slattery K."/>
            <person name="Lissner G."/>
            <person name="Saw J.H."/>
        </authorList>
    </citation>
    <scope>NUCLEOTIDE SEQUENCE [LARGE SCALE GENOMIC DNA]</scope>
    <source>
        <strain evidence="2">TB1-E2</strain>
    </source>
</reference>
<accession>A0ABZ2GPL3</accession>
<proteinExistence type="predicted"/>